<proteinExistence type="predicted"/>
<dbReference type="InterPro" id="IPR018357">
    <property type="entry name" value="Hexapep_transf_CS"/>
</dbReference>
<sequence length="188" mass="20770">MTLAAQRAAWAAWRAGPQDRPFHLERRPEWCVCDVLFPGRRHELWRALVGLGVFVAMWLPASTLRVMLLRWLGVRIGRGVYIAPGVLFDPLFPELIELENGVFLGMGCRLLTHEYTTTHLRIGRVKVGRGAVIGGWATIRSGVTLGARAMVGFHSFVNRDVPPDTTVVGTPARPLPPRTPAGSGKNCR</sequence>
<accession>A0A367ZTF1</accession>
<dbReference type="CDD" id="cd04647">
    <property type="entry name" value="LbH_MAT_like"/>
    <property type="match status" value="1"/>
</dbReference>
<dbReference type="Proteomes" id="UP000252355">
    <property type="component" value="Unassembled WGS sequence"/>
</dbReference>
<feature type="transmembrane region" description="Helical" evidence="4">
    <location>
        <begin position="44"/>
        <end position="68"/>
    </location>
</feature>
<dbReference type="InterPro" id="IPR011004">
    <property type="entry name" value="Trimer_LpxA-like_sf"/>
</dbReference>
<dbReference type="PANTHER" id="PTHR43300">
    <property type="entry name" value="ACETYLTRANSFERASE"/>
    <property type="match status" value="1"/>
</dbReference>
<keyword evidence="4" id="KW-0812">Transmembrane</keyword>
<reference evidence="5 6" key="1">
    <citation type="submission" date="2018-05" db="EMBL/GenBank/DDBJ databases">
        <title>A metagenomic window into the 2 km-deep terrestrial subsurface aquifer revealed taxonomically and functionally diverse microbial community comprising novel uncultured bacterial lineages.</title>
        <authorList>
            <person name="Kadnikov V.V."/>
            <person name="Mardanov A.V."/>
            <person name="Beletsky A.V."/>
            <person name="Banks D."/>
            <person name="Pimenov N.V."/>
            <person name="Frank Y.A."/>
            <person name="Karnachuk O.V."/>
            <person name="Ravin N.V."/>
        </authorList>
    </citation>
    <scope>NUCLEOTIDE SEQUENCE [LARGE SCALE GENOMIC DNA]</scope>
    <source>
        <strain evidence="5">BY5</strain>
    </source>
</reference>
<dbReference type="PANTHER" id="PTHR43300:SF11">
    <property type="entry name" value="ACETYLTRANSFERASE RV3034C-RELATED"/>
    <property type="match status" value="1"/>
</dbReference>
<gene>
    <name evidence="5" type="ORF">OZSIB_2504</name>
</gene>
<dbReference type="InterPro" id="IPR050179">
    <property type="entry name" value="Trans_hexapeptide_repeat"/>
</dbReference>
<protein>
    <submittedName>
        <fullName evidence="5">Acetyltransferase</fullName>
    </submittedName>
</protein>
<dbReference type="SUPFAM" id="SSF51161">
    <property type="entry name" value="Trimeric LpxA-like enzymes"/>
    <property type="match status" value="1"/>
</dbReference>
<evidence type="ECO:0000313" key="5">
    <source>
        <dbReference type="EMBL" id="RCK81127.1"/>
    </source>
</evidence>
<comment type="caution">
    <text evidence="5">The sequence shown here is derived from an EMBL/GenBank/DDBJ whole genome shotgun (WGS) entry which is preliminary data.</text>
</comment>
<name>A0A367ZTF1_9BACT</name>
<evidence type="ECO:0000256" key="2">
    <source>
        <dbReference type="ARBA" id="ARBA00022737"/>
    </source>
</evidence>
<keyword evidence="1 5" id="KW-0808">Transferase</keyword>
<dbReference type="EMBL" id="QOQW01000003">
    <property type="protein sequence ID" value="RCK81127.1"/>
    <property type="molecule type" value="Genomic_DNA"/>
</dbReference>
<feature type="region of interest" description="Disordered" evidence="3">
    <location>
        <begin position="164"/>
        <end position="188"/>
    </location>
</feature>
<evidence type="ECO:0000256" key="1">
    <source>
        <dbReference type="ARBA" id="ARBA00022679"/>
    </source>
</evidence>
<dbReference type="PROSITE" id="PS00101">
    <property type="entry name" value="HEXAPEP_TRANSFERASES"/>
    <property type="match status" value="1"/>
</dbReference>
<keyword evidence="4" id="KW-1133">Transmembrane helix</keyword>
<keyword evidence="4" id="KW-0472">Membrane</keyword>
<dbReference type="GO" id="GO:0016740">
    <property type="term" value="F:transferase activity"/>
    <property type="evidence" value="ECO:0007669"/>
    <property type="project" value="UniProtKB-KW"/>
</dbReference>
<keyword evidence="2" id="KW-0677">Repeat</keyword>
<dbReference type="Gene3D" id="2.160.10.10">
    <property type="entry name" value="Hexapeptide repeat proteins"/>
    <property type="match status" value="1"/>
</dbReference>
<evidence type="ECO:0000313" key="6">
    <source>
        <dbReference type="Proteomes" id="UP000252355"/>
    </source>
</evidence>
<dbReference type="AlphaFoldDB" id="A0A367ZTF1"/>
<evidence type="ECO:0000256" key="3">
    <source>
        <dbReference type="SAM" id="MobiDB-lite"/>
    </source>
</evidence>
<organism evidence="5 6">
    <name type="scientific">Candidatus Ozemobacter sibiricus</name>
    <dbReference type="NCBI Taxonomy" id="2268124"/>
    <lineage>
        <taxon>Bacteria</taxon>
        <taxon>Candidatus Ozemobacteria</taxon>
        <taxon>Candidatus Ozemobacterales</taxon>
        <taxon>Candidatus Ozemobacteraceae</taxon>
        <taxon>Candidatus Ozemobacter</taxon>
    </lineage>
</organism>
<evidence type="ECO:0000256" key="4">
    <source>
        <dbReference type="SAM" id="Phobius"/>
    </source>
</evidence>